<dbReference type="EMBL" id="CAQQ02197947">
    <property type="status" value="NOT_ANNOTATED_CDS"/>
    <property type="molecule type" value="Genomic_DNA"/>
</dbReference>
<dbReference type="AlphaFoldDB" id="T1GE03"/>
<dbReference type="GO" id="GO:0051726">
    <property type="term" value="P:regulation of cell cycle"/>
    <property type="evidence" value="ECO:0007669"/>
    <property type="project" value="InterPro"/>
</dbReference>
<accession>T1GE03</accession>
<evidence type="ECO:0000313" key="3">
    <source>
        <dbReference type="Proteomes" id="UP000015102"/>
    </source>
</evidence>
<dbReference type="PANTHER" id="PTHR46528:SF1">
    <property type="entry name" value="PROTEIN SON"/>
    <property type="match status" value="1"/>
</dbReference>
<dbReference type="STRING" id="36166.T1GE03"/>
<dbReference type="Proteomes" id="UP000015102">
    <property type="component" value="Unassembled WGS sequence"/>
</dbReference>
<dbReference type="InterPro" id="IPR032922">
    <property type="entry name" value="SON"/>
</dbReference>
<dbReference type="PANTHER" id="PTHR46528">
    <property type="entry name" value="PROTEIN SON"/>
    <property type="match status" value="1"/>
</dbReference>
<reference evidence="2" key="2">
    <citation type="submission" date="2015-06" db="UniProtKB">
        <authorList>
            <consortium name="EnsemblMetazoa"/>
        </authorList>
    </citation>
    <scope>IDENTIFICATION</scope>
</reference>
<proteinExistence type="predicted"/>
<keyword evidence="3" id="KW-1185">Reference proteome</keyword>
<organism evidence="2 3">
    <name type="scientific">Megaselia scalaris</name>
    <name type="common">Humpbacked fly</name>
    <name type="synonym">Phora scalaris</name>
    <dbReference type="NCBI Taxonomy" id="36166"/>
    <lineage>
        <taxon>Eukaryota</taxon>
        <taxon>Metazoa</taxon>
        <taxon>Ecdysozoa</taxon>
        <taxon>Arthropoda</taxon>
        <taxon>Hexapoda</taxon>
        <taxon>Insecta</taxon>
        <taxon>Pterygota</taxon>
        <taxon>Neoptera</taxon>
        <taxon>Endopterygota</taxon>
        <taxon>Diptera</taxon>
        <taxon>Brachycera</taxon>
        <taxon>Muscomorpha</taxon>
        <taxon>Platypezoidea</taxon>
        <taxon>Phoridae</taxon>
        <taxon>Megaseliini</taxon>
        <taxon>Megaselia</taxon>
    </lineage>
</organism>
<reference evidence="3" key="1">
    <citation type="submission" date="2013-02" db="EMBL/GenBank/DDBJ databases">
        <authorList>
            <person name="Hughes D."/>
        </authorList>
    </citation>
    <scope>NUCLEOTIDE SEQUENCE</scope>
    <source>
        <strain>Durham</strain>
        <strain evidence="3">NC isolate 2 -- Noor lab</strain>
    </source>
</reference>
<dbReference type="HOGENOM" id="CLU_2592527_0_0_1"/>
<protein>
    <recommendedName>
        <fullName evidence="1">G-patch domain-containing protein</fullName>
    </recommendedName>
</protein>
<evidence type="ECO:0000259" key="1">
    <source>
        <dbReference type="PROSITE" id="PS50174"/>
    </source>
</evidence>
<name>T1GE03_MEGSC</name>
<dbReference type="GO" id="GO:0048024">
    <property type="term" value="P:regulation of mRNA splicing, via spliceosome"/>
    <property type="evidence" value="ECO:0007669"/>
    <property type="project" value="TreeGrafter"/>
</dbReference>
<dbReference type="PROSITE" id="PS50174">
    <property type="entry name" value="G_PATCH"/>
    <property type="match status" value="1"/>
</dbReference>
<dbReference type="InterPro" id="IPR000467">
    <property type="entry name" value="G_patch_dom"/>
</dbReference>
<evidence type="ECO:0000313" key="2">
    <source>
        <dbReference type="EnsemblMetazoa" id="MESCA001558-PA"/>
    </source>
</evidence>
<dbReference type="GO" id="GO:0003723">
    <property type="term" value="F:RNA binding"/>
    <property type="evidence" value="ECO:0007669"/>
    <property type="project" value="InterPro"/>
</dbReference>
<sequence length="80" mass="8914">MIYNCQQDMTSWVNSKNTPGKFTGSTGVSVLSARQLSGDYDVWAKKDEFKNTAPVSGGMGMHLLQKMDWKPGEGLEREKN</sequence>
<dbReference type="EnsemblMetazoa" id="MESCA001558-RA">
    <property type="protein sequence ID" value="MESCA001558-PA"/>
    <property type="gene ID" value="MESCA001558"/>
</dbReference>
<feature type="domain" description="G-patch" evidence="1">
    <location>
        <begin position="56"/>
        <end position="80"/>
    </location>
</feature>